<dbReference type="AlphaFoldDB" id="A0A368JXS6"/>
<dbReference type="EMBL" id="QOWE01000001">
    <property type="protein sequence ID" value="RCR71433.1"/>
    <property type="molecule type" value="Genomic_DNA"/>
</dbReference>
<accession>A0A368JXS6</accession>
<dbReference type="OrthoDB" id="675824at2"/>
<keyword evidence="2" id="KW-1185">Reference proteome</keyword>
<organism evidence="1 2">
    <name type="scientific">Larkinella punicea</name>
    <dbReference type="NCBI Taxonomy" id="2315727"/>
    <lineage>
        <taxon>Bacteria</taxon>
        <taxon>Pseudomonadati</taxon>
        <taxon>Bacteroidota</taxon>
        <taxon>Cytophagia</taxon>
        <taxon>Cytophagales</taxon>
        <taxon>Spirosomataceae</taxon>
        <taxon>Larkinella</taxon>
    </lineage>
</organism>
<dbReference type="SUPFAM" id="SSF54909">
    <property type="entry name" value="Dimeric alpha+beta barrel"/>
    <property type="match status" value="1"/>
</dbReference>
<dbReference type="InterPro" id="IPR011008">
    <property type="entry name" value="Dimeric_a/b-barrel"/>
</dbReference>
<dbReference type="Proteomes" id="UP000253383">
    <property type="component" value="Unassembled WGS sequence"/>
</dbReference>
<evidence type="ECO:0000313" key="2">
    <source>
        <dbReference type="Proteomes" id="UP000253383"/>
    </source>
</evidence>
<dbReference type="RefSeq" id="WP_114403964.1">
    <property type="nucleotide sequence ID" value="NZ_QOWE01000001.1"/>
</dbReference>
<proteinExistence type="predicted"/>
<evidence type="ECO:0000313" key="1">
    <source>
        <dbReference type="EMBL" id="RCR71433.1"/>
    </source>
</evidence>
<gene>
    <name evidence="1" type="ORF">DUE52_00395</name>
</gene>
<dbReference type="Gene3D" id="3.30.70.100">
    <property type="match status" value="1"/>
</dbReference>
<name>A0A368JXS6_9BACT</name>
<comment type="caution">
    <text evidence="1">The sequence shown here is derived from an EMBL/GenBank/DDBJ whole genome shotgun (WGS) entry which is preliminary data.</text>
</comment>
<protein>
    <submittedName>
        <fullName evidence="1">DUF1330 domain-containing protein</fullName>
    </submittedName>
</protein>
<reference evidence="1 2" key="1">
    <citation type="submission" date="2018-07" db="EMBL/GenBank/DDBJ databases">
        <title>Genome analysis of Larkinella rosea.</title>
        <authorList>
            <person name="Zhou Z."/>
            <person name="Wang G."/>
        </authorList>
    </citation>
    <scope>NUCLEOTIDE SEQUENCE [LARGE SCALE GENOMIC DNA]</scope>
    <source>
        <strain evidence="2">zzj9</strain>
    </source>
</reference>
<sequence length="100" mass="11519">MLYYTQILFVKPGQETVFHTFEDHVLPLLGQYGGELLYRVRPPQSAVIATTLGYAYELHLVTFPTKADFEAYRDDPQRQQYLALKDQSIERVLLIEGVAL</sequence>